<keyword evidence="1" id="KW-0472">Membrane</keyword>
<proteinExistence type="predicted"/>
<protein>
    <submittedName>
        <fullName evidence="2">Uncharacterized protein</fullName>
    </submittedName>
</protein>
<keyword evidence="1" id="KW-1133">Transmembrane helix</keyword>
<feature type="transmembrane region" description="Helical" evidence="1">
    <location>
        <begin position="249"/>
        <end position="267"/>
    </location>
</feature>
<accession>A0A812CFR1</accession>
<dbReference type="AlphaFoldDB" id="A0A812CFR1"/>
<keyword evidence="1" id="KW-0812">Transmembrane</keyword>
<evidence type="ECO:0000313" key="3">
    <source>
        <dbReference type="Proteomes" id="UP000597762"/>
    </source>
</evidence>
<keyword evidence="3" id="KW-1185">Reference proteome</keyword>
<name>A0A812CFR1_ACAPH</name>
<dbReference type="EMBL" id="CAHIKZ030001578">
    <property type="protein sequence ID" value="CAE1268619.1"/>
    <property type="molecule type" value="Genomic_DNA"/>
</dbReference>
<evidence type="ECO:0000256" key="1">
    <source>
        <dbReference type="SAM" id="Phobius"/>
    </source>
</evidence>
<gene>
    <name evidence="2" type="ORF">SPHA_36164</name>
</gene>
<sequence length="272" mass="32226">MISAIERSMSLFFLCYYYALSTHGICSSLSQWKVVNSLSEVIRSIVRPGNGHMYAVTKFFCLFKIHLKRFILLNKQGNVFPFVKATRFRIFLLFPFPFFLSFFISFSFSVDVSILSIFVSFFFYSLMTVSLFLLHILHNSYCSFKRFFYIPFFYLISSNFLFLCIIILQVSFYLRPFSSLLPYFPSVLTLAEHRHFPVHFPFRHHFLLVPSFTSFRPHHFPCIFLFNTSSSFYNGHSISLNQSFSFDLLLGPLIRLFLYVFLYFFSLPRPSF</sequence>
<dbReference type="Proteomes" id="UP000597762">
    <property type="component" value="Unassembled WGS sequence"/>
</dbReference>
<feature type="transmembrane region" description="Helical" evidence="1">
    <location>
        <begin position="114"/>
        <end position="137"/>
    </location>
</feature>
<comment type="caution">
    <text evidence="2">The sequence shown here is derived from an EMBL/GenBank/DDBJ whole genome shotgun (WGS) entry which is preliminary data.</text>
</comment>
<feature type="transmembrane region" description="Helical" evidence="1">
    <location>
        <begin position="88"/>
        <end position="108"/>
    </location>
</feature>
<feature type="transmembrane region" description="Helical" evidence="1">
    <location>
        <begin position="149"/>
        <end position="174"/>
    </location>
</feature>
<organism evidence="2 3">
    <name type="scientific">Acanthosepion pharaonis</name>
    <name type="common">Pharaoh cuttlefish</name>
    <name type="synonym">Sepia pharaonis</name>
    <dbReference type="NCBI Taxonomy" id="158019"/>
    <lineage>
        <taxon>Eukaryota</taxon>
        <taxon>Metazoa</taxon>
        <taxon>Spiralia</taxon>
        <taxon>Lophotrochozoa</taxon>
        <taxon>Mollusca</taxon>
        <taxon>Cephalopoda</taxon>
        <taxon>Coleoidea</taxon>
        <taxon>Decapodiformes</taxon>
        <taxon>Sepiida</taxon>
        <taxon>Sepiina</taxon>
        <taxon>Sepiidae</taxon>
        <taxon>Acanthosepion</taxon>
    </lineage>
</organism>
<evidence type="ECO:0000313" key="2">
    <source>
        <dbReference type="EMBL" id="CAE1268619.1"/>
    </source>
</evidence>
<reference evidence="2" key="1">
    <citation type="submission" date="2021-01" db="EMBL/GenBank/DDBJ databases">
        <authorList>
            <person name="Li R."/>
            <person name="Bekaert M."/>
        </authorList>
    </citation>
    <scope>NUCLEOTIDE SEQUENCE</scope>
    <source>
        <strain evidence="2">Farmed</strain>
    </source>
</reference>